<dbReference type="FunFam" id="1.25.40.10:FF:000393">
    <property type="entry name" value="Pentatricopeptide repeat-containing protein At1g20230"/>
    <property type="match status" value="1"/>
</dbReference>
<dbReference type="Gene3D" id="1.25.40.10">
    <property type="entry name" value="Tetratricopeptide repeat domain"/>
    <property type="match status" value="4"/>
</dbReference>
<comment type="caution">
    <text evidence="4">The sequence shown here is derived from an EMBL/GenBank/DDBJ whole genome shotgun (WGS) entry which is preliminary data.</text>
</comment>
<feature type="repeat" description="PPR" evidence="2">
    <location>
        <begin position="161"/>
        <end position="195"/>
    </location>
</feature>
<feature type="repeat" description="PPR" evidence="2">
    <location>
        <begin position="500"/>
        <end position="534"/>
    </location>
</feature>
<feature type="compositionally biased region" description="Polar residues" evidence="3">
    <location>
        <begin position="34"/>
        <end position="47"/>
    </location>
</feature>
<evidence type="ECO:0000313" key="5">
    <source>
        <dbReference type="Proteomes" id="UP001346149"/>
    </source>
</evidence>
<feature type="repeat" description="PPR" evidence="2">
    <location>
        <begin position="398"/>
        <end position="432"/>
    </location>
</feature>
<keyword evidence="1" id="KW-0677">Repeat</keyword>
<dbReference type="Proteomes" id="UP001346149">
    <property type="component" value="Unassembled WGS sequence"/>
</dbReference>
<dbReference type="InterPro" id="IPR002885">
    <property type="entry name" value="PPR_rpt"/>
</dbReference>
<dbReference type="AlphaFoldDB" id="A0AAN7N527"/>
<dbReference type="Pfam" id="PF13041">
    <property type="entry name" value="PPR_2"/>
    <property type="match status" value="3"/>
</dbReference>
<feature type="repeat" description="PPR" evidence="2">
    <location>
        <begin position="231"/>
        <end position="261"/>
    </location>
</feature>
<organism evidence="4 5">
    <name type="scientific">Trapa natans</name>
    <name type="common">Water chestnut</name>
    <dbReference type="NCBI Taxonomy" id="22666"/>
    <lineage>
        <taxon>Eukaryota</taxon>
        <taxon>Viridiplantae</taxon>
        <taxon>Streptophyta</taxon>
        <taxon>Embryophyta</taxon>
        <taxon>Tracheophyta</taxon>
        <taxon>Spermatophyta</taxon>
        <taxon>Magnoliopsida</taxon>
        <taxon>eudicotyledons</taxon>
        <taxon>Gunneridae</taxon>
        <taxon>Pentapetalae</taxon>
        <taxon>rosids</taxon>
        <taxon>malvids</taxon>
        <taxon>Myrtales</taxon>
        <taxon>Lythraceae</taxon>
        <taxon>Trapa</taxon>
    </lineage>
</organism>
<dbReference type="PANTHER" id="PTHR47926:SF375">
    <property type="entry name" value="PENTATRICOPEPTIDE REPEAT-CONTAINING PROTEIN"/>
    <property type="match status" value="1"/>
</dbReference>
<dbReference type="GO" id="GO:0003723">
    <property type="term" value="F:RNA binding"/>
    <property type="evidence" value="ECO:0007669"/>
    <property type="project" value="InterPro"/>
</dbReference>
<name>A0AAN7N527_TRANT</name>
<dbReference type="SUPFAM" id="SSF48452">
    <property type="entry name" value="TPR-like"/>
    <property type="match status" value="1"/>
</dbReference>
<protein>
    <recommendedName>
        <fullName evidence="6">Pentatricopeptide repeat-containing protein</fullName>
    </recommendedName>
</protein>
<dbReference type="InterPro" id="IPR046960">
    <property type="entry name" value="PPR_At4g14850-like_plant"/>
</dbReference>
<feature type="region of interest" description="Disordered" evidence="3">
    <location>
        <begin position="27"/>
        <end position="47"/>
    </location>
</feature>
<dbReference type="NCBIfam" id="TIGR00756">
    <property type="entry name" value="PPR"/>
    <property type="match status" value="6"/>
</dbReference>
<dbReference type="InterPro" id="IPR011990">
    <property type="entry name" value="TPR-like_helical_dom_sf"/>
</dbReference>
<dbReference type="Pfam" id="PF01535">
    <property type="entry name" value="PPR"/>
    <property type="match status" value="5"/>
</dbReference>
<dbReference type="FunFam" id="1.25.40.10:FF:000637">
    <property type="entry name" value="Pentatricopeptide repeat-containing protein"/>
    <property type="match status" value="1"/>
</dbReference>
<accession>A0AAN7N527</accession>
<dbReference type="FunFam" id="1.25.40.10:FF:000627">
    <property type="entry name" value="Pentatricopeptide repeat-containing protein"/>
    <property type="match status" value="1"/>
</dbReference>
<dbReference type="GO" id="GO:0009451">
    <property type="term" value="P:RNA modification"/>
    <property type="evidence" value="ECO:0007669"/>
    <property type="project" value="InterPro"/>
</dbReference>
<sequence length="727" mass="81596">MPSPPWLVLDGLFCKKISSIIPKKWKQSGRPSGFQGNNQCNTEKSVPGSLSSLESMVDSLLRSLQYVASRGNLLDAFRTLSQIRLHASLGFPKYVLFSISSLLLTCKNLELLQQGKQLHALAISLGMEPHTVLVPRLVKFYSAFDLLADAHTVMRNSYILDLMSWNLLISSFIRNESYAEAISVYKDMLNKGVKPDNFTYPSVLRACSENMESNLGMAIHGSIEASPWRLDLFVQNSLLSMYGKLGEVVVARRLFDEMTEKDAVSWNSMISVYVLKSMWKQAFELFDCMLVEGMELNIIIWNTIAGGHLHVGNYKGALELVSQMRTWNGHLDPVAIITGFGACSHLENLQMGKEIHGYAIRSHYDVLVNVRNAMITMYSRCKDLIHAYTLFKLTESKCIVTWNSMLSGFCHLDQSEEASCLFREMLSSGLQPNYVTIASILPLCSRVANLQHGKEFHCYLMRRDSFDHYLLLWNALVDMYARSGKVFLARKVFDMMTRRDEVTYTSLISGYGIQGEGLTALALFEEMLSHGIKPDGICMIAVLSACSHSGLVSQGELLFQEMQTLYDIVPSLKHYACMADLFGRAGLLYKAKQAIEGMPYQPTAPMWATLLGACQIHRNTFIGEWAAEKLLKMRPENPGYYVLIANMYATAGSWDELAMMRSLMRDLGVQKAPGCAWVDVGTGFSSFSVEDTSNDQAPEIYSLLEELTDAMRDDDYDTIDEEVSMAC</sequence>
<evidence type="ECO:0000313" key="4">
    <source>
        <dbReference type="EMBL" id="KAK4804023.1"/>
    </source>
</evidence>
<evidence type="ECO:0000256" key="2">
    <source>
        <dbReference type="PROSITE-ProRule" id="PRU00708"/>
    </source>
</evidence>
<dbReference type="Pfam" id="PF20431">
    <property type="entry name" value="E_motif"/>
    <property type="match status" value="1"/>
</dbReference>
<feature type="repeat" description="PPR" evidence="2">
    <location>
        <begin position="262"/>
        <end position="296"/>
    </location>
</feature>
<keyword evidence="5" id="KW-1185">Reference proteome</keyword>
<evidence type="ECO:0000256" key="3">
    <source>
        <dbReference type="SAM" id="MobiDB-lite"/>
    </source>
</evidence>
<gene>
    <name evidence="4" type="ORF">SAY86_003840</name>
</gene>
<dbReference type="PANTHER" id="PTHR47926">
    <property type="entry name" value="PENTATRICOPEPTIDE REPEAT-CONTAINING PROTEIN"/>
    <property type="match status" value="1"/>
</dbReference>
<proteinExistence type="predicted"/>
<dbReference type="InterPro" id="IPR046848">
    <property type="entry name" value="E_motif"/>
</dbReference>
<evidence type="ECO:0000256" key="1">
    <source>
        <dbReference type="ARBA" id="ARBA00022737"/>
    </source>
</evidence>
<reference evidence="4 5" key="1">
    <citation type="journal article" date="2023" name="Hortic Res">
        <title>Pangenome of water caltrop reveals structural variations and asymmetric subgenome divergence after allopolyploidization.</title>
        <authorList>
            <person name="Zhang X."/>
            <person name="Chen Y."/>
            <person name="Wang L."/>
            <person name="Yuan Y."/>
            <person name="Fang M."/>
            <person name="Shi L."/>
            <person name="Lu R."/>
            <person name="Comes H.P."/>
            <person name="Ma Y."/>
            <person name="Chen Y."/>
            <person name="Huang G."/>
            <person name="Zhou Y."/>
            <person name="Zheng Z."/>
            <person name="Qiu Y."/>
        </authorList>
    </citation>
    <scope>NUCLEOTIDE SEQUENCE [LARGE SCALE GENOMIC DNA]</scope>
    <source>
        <strain evidence="4">F231</strain>
    </source>
</reference>
<dbReference type="EMBL" id="JAXQNO010000001">
    <property type="protein sequence ID" value="KAK4804023.1"/>
    <property type="molecule type" value="Genomic_DNA"/>
</dbReference>
<evidence type="ECO:0008006" key="6">
    <source>
        <dbReference type="Google" id="ProtNLM"/>
    </source>
</evidence>
<dbReference type="PROSITE" id="PS51375">
    <property type="entry name" value="PPR"/>
    <property type="match status" value="5"/>
</dbReference>